<dbReference type="Gene3D" id="2.60.40.60">
    <property type="entry name" value="Cadherins"/>
    <property type="match status" value="3"/>
</dbReference>
<dbReference type="GO" id="GO:0007156">
    <property type="term" value="P:homophilic cell adhesion via plasma membrane adhesion molecules"/>
    <property type="evidence" value="ECO:0007669"/>
    <property type="project" value="InterPro"/>
</dbReference>
<keyword evidence="10" id="KW-0325">Glycoprotein</keyword>
<dbReference type="Pfam" id="PF16492">
    <property type="entry name" value="Cadherin_C_2"/>
    <property type="match status" value="1"/>
</dbReference>
<keyword evidence="16" id="KW-1185">Reference proteome</keyword>
<dbReference type="Proteomes" id="UP000324091">
    <property type="component" value="Chromosome 9"/>
</dbReference>
<accession>A0A5C6MQ89</accession>
<keyword evidence="9 12" id="KW-0472">Membrane</keyword>
<dbReference type="GO" id="GO:0005509">
    <property type="term" value="F:calcium ion binding"/>
    <property type="evidence" value="ECO:0007669"/>
    <property type="project" value="UniProtKB-UniRule"/>
</dbReference>
<proteinExistence type="predicted"/>
<dbReference type="PANTHER" id="PTHR24028:SF290">
    <property type="entry name" value="PROTOCADHERIN 2 ALPHA A 15-RELATED"/>
    <property type="match status" value="1"/>
</dbReference>
<keyword evidence="6 11" id="KW-0106">Calcium</keyword>
<dbReference type="InterPro" id="IPR002126">
    <property type="entry name" value="Cadherin-like_dom"/>
</dbReference>
<evidence type="ECO:0000256" key="8">
    <source>
        <dbReference type="ARBA" id="ARBA00022989"/>
    </source>
</evidence>
<dbReference type="InterPro" id="IPR020894">
    <property type="entry name" value="Cadherin_CS"/>
</dbReference>
<dbReference type="GO" id="GO:0009653">
    <property type="term" value="P:anatomical structure morphogenesis"/>
    <property type="evidence" value="ECO:0007669"/>
    <property type="project" value="UniProtKB-ARBA"/>
</dbReference>
<dbReference type="FunFam" id="2.60.40.60:FF:000006">
    <property type="entry name" value="Protocadherin alpha 2"/>
    <property type="match status" value="1"/>
</dbReference>
<reference evidence="15 16" key="1">
    <citation type="submission" date="2019-04" db="EMBL/GenBank/DDBJ databases">
        <title>Chromosome genome assembly for Takifugu flavidus.</title>
        <authorList>
            <person name="Xiao S."/>
        </authorList>
    </citation>
    <scope>NUCLEOTIDE SEQUENCE [LARGE SCALE GENOMIC DNA]</scope>
    <source>
        <strain evidence="15">HTHZ2018</strain>
        <tissue evidence="15">Muscle</tissue>
    </source>
</reference>
<dbReference type="InterPro" id="IPR013164">
    <property type="entry name" value="Cadherin_N"/>
</dbReference>
<dbReference type="PROSITE" id="PS50268">
    <property type="entry name" value="CADHERIN_2"/>
    <property type="match status" value="2"/>
</dbReference>
<evidence type="ECO:0000256" key="7">
    <source>
        <dbReference type="ARBA" id="ARBA00022889"/>
    </source>
</evidence>
<name>A0A5C6MQ89_9TELE</name>
<dbReference type="InterPro" id="IPR032455">
    <property type="entry name" value="Cadherin_C"/>
</dbReference>
<dbReference type="CDD" id="cd11304">
    <property type="entry name" value="Cadherin_repeat"/>
    <property type="match status" value="2"/>
</dbReference>
<evidence type="ECO:0000313" key="15">
    <source>
        <dbReference type="EMBL" id="TWW55567.1"/>
    </source>
</evidence>
<dbReference type="GO" id="GO:0005886">
    <property type="term" value="C:plasma membrane"/>
    <property type="evidence" value="ECO:0007669"/>
    <property type="project" value="UniProtKB-SubCell"/>
</dbReference>
<protein>
    <submittedName>
        <fullName evidence="15">Protocadherin alpha-7</fullName>
    </submittedName>
</protein>
<evidence type="ECO:0000259" key="14">
    <source>
        <dbReference type="PROSITE" id="PS50268"/>
    </source>
</evidence>
<keyword evidence="2" id="KW-1003">Cell membrane</keyword>
<evidence type="ECO:0000256" key="2">
    <source>
        <dbReference type="ARBA" id="ARBA00022475"/>
    </source>
</evidence>
<evidence type="ECO:0000256" key="6">
    <source>
        <dbReference type="ARBA" id="ARBA00022837"/>
    </source>
</evidence>
<feature type="transmembrane region" description="Helical" evidence="12">
    <location>
        <begin position="315"/>
        <end position="340"/>
    </location>
</feature>
<gene>
    <name evidence="15" type="ORF">D4764_09G0006160</name>
</gene>
<dbReference type="PROSITE" id="PS00232">
    <property type="entry name" value="CADHERIN_1"/>
    <property type="match status" value="1"/>
</dbReference>
<dbReference type="SUPFAM" id="SSF49313">
    <property type="entry name" value="Cadherin-like"/>
    <property type="match status" value="3"/>
</dbReference>
<dbReference type="EMBL" id="RHFK02000022">
    <property type="protein sequence ID" value="TWW55567.1"/>
    <property type="molecule type" value="Genomic_DNA"/>
</dbReference>
<evidence type="ECO:0000256" key="9">
    <source>
        <dbReference type="ARBA" id="ARBA00023136"/>
    </source>
</evidence>
<evidence type="ECO:0000256" key="4">
    <source>
        <dbReference type="ARBA" id="ARBA00022729"/>
    </source>
</evidence>
<comment type="subcellular location">
    <subcellularLocation>
        <location evidence="1">Cell membrane</location>
        <topology evidence="1">Single-pass type I membrane protein</topology>
    </subcellularLocation>
</comment>
<feature type="chain" id="PRO_5023130479" evidence="13">
    <location>
        <begin position="31"/>
        <end position="416"/>
    </location>
</feature>
<keyword evidence="4 13" id="KW-0732">Signal</keyword>
<feature type="domain" description="Cadherin" evidence="14">
    <location>
        <begin position="28"/>
        <end position="189"/>
    </location>
</feature>
<keyword evidence="3 12" id="KW-0812">Transmembrane</keyword>
<evidence type="ECO:0000256" key="1">
    <source>
        <dbReference type="ARBA" id="ARBA00004251"/>
    </source>
</evidence>
<evidence type="ECO:0000256" key="5">
    <source>
        <dbReference type="ARBA" id="ARBA00022737"/>
    </source>
</evidence>
<keyword evidence="8 12" id="KW-1133">Transmembrane helix</keyword>
<dbReference type="SMART" id="SM00112">
    <property type="entry name" value="CA"/>
    <property type="match status" value="2"/>
</dbReference>
<keyword evidence="7" id="KW-0130">Cell adhesion</keyword>
<feature type="signal peptide" evidence="13">
    <location>
        <begin position="1"/>
        <end position="30"/>
    </location>
</feature>
<evidence type="ECO:0000256" key="12">
    <source>
        <dbReference type="SAM" id="Phobius"/>
    </source>
</evidence>
<dbReference type="Pfam" id="PF00028">
    <property type="entry name" value="Cadherin"/>
    <property type="match status" value="1"/>
</dbReference>
<evidence type="ECO:0000313" key="16">
    <source>
        <dbReference type="Proteomes" id="UP000324091"/>
    </source>
</evidence>
<dbReference type="Pfam" id="PF08266">
    <property type="entry name" value="Cadherin_2"/>
    <property type="match status" value="1"/>
</dbReference>
<keyword evidence="5" id="KW-0677">Repeat</keyword>
<dbReference type="InterPro" id="IPR050174">
    <property type="entry name" value="Protocadherin/Cadherin-CA"/>
</dbReference>
<comment type="caution">
    <text evidence="15">The sequence shown here is derived from an EMBL/GenBank/DDBJ whole genome shotgun (WGS) entry which is preliminary data.</text>
</comment>
<dbReference type="PRINTS" id="PR00205">
    <property type="entry name" value="CADHERIN"/>
</dbReference>
<dbReference type="PANTHER" id="PTHR24028">
    <property type="entry name" value="CADHERIN-87A"/>
    <property type="match status" value="1"/>
</dbReference>
<dbReference type="FunFam" id="2.60.40.60:FF:000004">
    <property type="entry name" value="Protocadherin 1 gamma 2"/>
    <property type="match status" value="1"/>
</dbReference>
<dbReference type="AlphaFoldDB" id="A0A5C6MQ89"/>
<evidence type="ECO:0000256" key="3">
    <source>
        <dbReference type="ARBA" id="ARBA00022692"/>
    </source>
</evidence>
<dbReference type="InterPro" id="IPR015919">
    <property type="entry name" value="Cadherin-like_sf"/>
</dbReference>
<feature type="domain" description="Cadherin" evidence="14">
    <location>
        <begin position="204"/>
        <end position="303"/>
    </location>
</feature>
<evidence type="ECO:0000256" key="10">
    <source>
        <dbReference type="ARBA" id="ARBA00023180"/>
    </source>
</evidence>
<sequence length="416" mass="46170">MEQKRRKPWMARGYSLGCLIVVVLLSAASAQIRYSISEEVNEGTAVGNVAKDLGLDKITLKERKCRIVSSSADVLFQVNQNDGVLYVSRKIDREEVCAQSSSCLVNLKTVLENPLEIHYVEVEVVDINDHSPIFPEDNKILEHYKLSQNDHFRLEVKDRGKDDSGSPSLSSNVTVNVFILDQNDNAPVILYPVSSNGSAEGVEEIPRNVNAGHLVTKVRAYDADIGYNGWLLFSLQQVSDHSLFGLDRYTGQIRTLRSFTETDEAEHKLVILVKDNGNVSLSATATVMVKLVEPKEASAASDLQSSAKDDEDSHMTFYLIITLGSVSVLFIISIIVLIAMQCSKSPDYTSKYLPETNYDGTLCHSIQYRSGDKRYMLVGPRMSIGSTIVPGSHANTLVLPDRRRNNEEVRVIRSPS</sequence>
<organism evidence="15 16">
    <name type="scientific">Takifugu flavidus</name>
    <name type="common">sansaifugu</name>
    <dbReference type="NCBI Taxonomy" id="433684"/>
    <lineage>
        <taxon>Eukaryota</taxon>
        <taxon>Metazoa</taxon>
        <taxon>Chordata</taxon>
        <taxon>Craniata</taxon>
        <taxon>Vertebrata</taxon>
        <taxon>Euteleostomi</taxon>
        <taxon>Actinopterygii</taxon>
        <taxon>Neopterygii</taxon>
        <taxon>Teleostei</taxon>
        <taxon>Neoteleostei</taxon>
        <taxon>Acanthomorphata</taxon>
        <taxon>Eupercaria</taxon>
        <taxon>Tetraodontiformes</taxon>
        <taxon>Tetradontoidea</taxon>
        <taxon>Tetraodontidae</taxon>
        <taxon>Takifugu</taxon>
    </lineage>
</organism>
<evidence type="ECO:0000256" key="13">
    <source>
        <dbReference type="SAM" id="SignalP"/>
    </source>
</evidence>
<evidence type="ECO:0000256" key="11">
    <source>
        <dbReference type="PROSITE-ProRule" id="PRU00043"/>
    </source>
</evidence>